<reference evidence="1" key="1">
    <citation type="submission" date="2014-03" db="EMBL/GenBank/DDBJ databases">
        <title>The sialotranscriptome of Amblyomma triste, Amblyomma parvum and Amblyomma cajennense ticks, uncovered by 454-based RNA-seq.</title>
        <authorList>
            <person name="Garcia G.R."/>
            <person name="Gardinassi L.G."/>
            <person name="Ribeiro J.M."/>
            <person name="Anatriello E."/>
            <person name="Ferreira B.R."/>
            <person name="Moreira H.N."/>
            <person name="Mafra C."/>
            <person name="Olegario M.M."/>
            <person name="Szabo P.J."/>
            <person name="Miranda-Santos I.K."/>
            <person name="Maruyama S.R."/>
        </authorList>
    </citation>
    <scope>NUCLEOTIDE SEQUENCE</scope>
    <source>
        <strain evidence="1">Uberlandia</strain>
        <tissue evidence="1">Salivary glands</tissue>
    </source>
</reference>
<dbReference type="AlphaFoldDB" id="A0A023FD65"/>
<accession>A0A023FD65</accession>
<name>A0A023FD65_AMBCJ</name>
<evidence type="ECO:0000313" key="1">
    <source>
        <dbReference type="EMBL" id="JAC18818.1"/>
    </source>
</evidence>
<dbReference type="EMBL" id="GBBK01005664">
    <property type="protein sequence ID" value="JAC18818.1"/>
    <property type="molecule type" value="mRNA"/>
</dbReference>
<organism evidence="1">
    <name type="scientific">Amblyomma cajennense</name>
    <name type="common">Cayenne tick</name>
    <name type="synonym">Acarus cajennensis</name>
    <dbReference type="NCBI Taxonomy" id="34607"/>
    <lineage>
        <taxon>Eukaryota</taxon>
        <taxon>Metazoa</taxon>
        <taxon>Ecdysozoa</taxon>
        <taxon>Arthropoda</taxon>
        <taxon>Chelicerata</taxon>
        <taxon>Arachnida</taxon>
        <taxon>Acari</taxon>
        <taxon>Parasitiformes</taxon>
        <taxon>Ixodida</taxon>
        <taxon>Ixodoidea</taxon>
        <taxon>Ixodidae</taxon>
        <taxon>Amblyomminae</taxon>
        <taxon>Amblyomma</taxon>
    </lineage>
</organism>
<protein>
    <submittedName>
        <fullName evidence="1">Putative secreted protein</fullName>
    </submittedName>
</protein>
<sequence>MSHAISSFQHVKEAAHVTCLSAACVFVSHHMSAAHVTCFKLSAVSAAPLVWLANDNPQLLVRVGEYEAVGRHVSLIQVIKAWVIRH</sequence>
<proteinExistence type="evidence at transcript level"/>